<accession>A0ABY6M0Z3</accession>
<evidence type="ECO:0000313" key="5">
    <source>
        <dbReference type="EMBL" id="UYW00883.1"/>
    </source>
</evidence>
<dbReference type="Proteomes" id="UP001163328">
    <property type="component" value="Chromosome"/>
</dbReference>
<feature type="domain" description="M23ase beta-sheet core" evidence="4">
    <location>
        <begin position="327"/>
        <end position="416"/>
    </location>
</feature>
<evidence type="ECO:0000259" key="4">
    <source>
        <dbReference type="Pfam" id="PF01551"/>
    </source>
</evidence>
<protein>
    <submittedName>
        <fullName evidence="5">Peptidoglycan DD-metalloendopeptidase family protein</fullName>
    </submittedName>
</protein>
<feature type="region of interest" description="Disordered" evidence="3">
    <location>
        <begin position="248"/>
        <end position="275"/>
    </location>
</feature>
<dbReference type="PANTHER" id="PTHR21666">
    <property type="entry name" value="PEPTIDASE-RELATED"/>
    <property type="match status" value="1"/>
</dbReference>
<keyword evidence="6" id="KW-1185">Reference proteome</keyword>
<organism evidence="5 6">
    <name type="scientific">Flavobacterium agricola</name>
    <dbReference type="NCBI Taxonomy" id="2870839"/>
    <lineage>
        <taxon>Bacteria</taxon>
        <taxon>Pseudomonadati</taxon>
        <taxon>Bacteroidota</taxon>
        <taxon>Flavobacteriia</taxon>
        <taxon>Flavobacteriales</taxon>
        <taxon>Flavobacteriaceae</taxon>
        <taxon>Flavobacterium</taxon>
    </lineage>
</organism>
<dbReference type="Gene3D" id="2.70.70.10">
    <property type="entry name" value="Glucose Permease (Domain IIA)"/>
    <property type="match status" value="1"/>
</dbReference>
<proteinExistence type="predicted"/>
<dbReference type="PANTHER" id="PTHR21666:SF289">
    <property type="entry name" value="L-ALA--D-GLU ENDOPEPTIDASE"/>
    <property type="match status" value="1"/>
</dbReference>
<dbReference type="InterPro" id="IPR016047">
    <property type="entry name" value="M23ase_b-sheet_dom"/>
</dbReference>
<dbReference type="RefSeq" id="WP_264433092.1">
    <property type="nucleotide sequence ID" value="NZ_CP081495.1"/>
</dbReference>
<keyword evidence="1" id="KW-0732">Signal</keyword>
<keyword evidence="2" id="KW-0175">Coiled coil</keyword>
<evidence type="ECO:0000256" key="3">
    <source>
        <dbReference type="SAM" id="MobiDB-lite"/>
    </source>
</evidence>
<evidence type="ECO:0000256" key="2">
    <source>
        <dbReference type="SAM" id="Coils"/>
    </source>
</evidence>
<reference evidence="5" key="1">
    <citation type="submission" date="2021-08" db="EMBL/GenBank/DDBJ databases">
        <title>Flavobacterium sp. strain CC-SYL302.</title>
        <authorList>
            <person name="Lin S.-Y."/>
            <person name="Lee T.-H."/>
            <person name="Young C.-C."/>
        </authorList>
    </citation>
    <scope>NUCLEOTIDE SEQUENCE</scope>
    <source>
        <strain evidence="5">CC-SYL302</strain>
    </source>
</reference>
<evidence type="ECO:0000256" key="1">
    <source>
        <dbReference type="ARBA" id="ARBA00022729"/>
    </source>
</evidence>
<dbReference type="CDD" id="cd12797">
    <property type="entry name" value="M23_peptidase"/>
    <property type="match status" value="1"/>
</dbReference>
<evidence type="ECO:0000313" key="6">
    <source>
        <dbReference type="Proteomes" id="UP001163328"/>
    </source>
</evidence>
<name>A0ABY6M0Z3_9FLAO</name>
<gene>
    <name evidence="5" type="ORF">K5I29_10280</name>
</gene>
<sequence length="423" mass="48326">MYKLFFSLAFISLTHIAWGQQTSAQQQQLEKRKAQLLNEIRIANSKLNIEASKEKDVLADLKASEEKIAIIEDLITTAERETKFLDDNIYNTQKQINVLTAELNALKEDYKNTIVKSYKSRNEKSRIMFVLSSENFLQAYKRIQYMKYYASYRKIQGDEIQEKNEQVKAQKIELELQRAKKIAIIEANEKNKQLLSEEKKKNEKLVAEIKKNKRKYTAEITKKQQQSKQIQKEIDELVRKAIAEANRKKAEEARRKAAAANSSSKSKTNTTTASSAKVVLDKEGEIISNNFKNNKGKLPWPVENGYVSSKFGIQPHPVYSNLTIDNGGVEIKVENGSNARAVFDGEVIQIQVLGNTKAILVQHGEYFTLYKNLSTVSVKVGDKVTAKQDLGRIHIPSNGRTVLNFYVYKNTEKMNPSHWVKNL</sequence>
<feature type="coiled-coil region" evidence="2">
    <location>
        <begin position="19"/>
        <end position="116"/>
    </location>
</feature>
<dbReference type="InterPro" id="IPR011055">
    <property type="entry name" value="Dup_hybrid_motif"/>
</dbReference>
<feature type="compositionally biased region" description="Low complexity" evidence="3">
    <location>
        <begin position="258"/>
        <end position="275"/>
    </location>
</feature>
<dbReference type="SUPFAM" id="SSF51261">
    <property type="entry name" value="Duplicated hybrid motif"/>
    <property type="match status" value="1"/>
</dbReference>
<dbReference type="InterPro" id="IPR050570">
    <property type="entry name" value="Cell_wall_metabolism_enzyme"/>
</dbReference>
<dbReference type="Gene3D" id="6.10.250.3150">
    <property type="match status" value="1"/>
</dbReference>
<dbReference type="EMBL" id="CP081495">
    <property type="protein sequence ID" value="UYW00883.1"/>
    <property type="molecule type" value="Genomic_DNA"/>
</dbReference>
<dbReference type="Pfam" id="PF01551">
    <property type="entry name" value="Peptidase_M23"/>
    <property type="match status" value="1"/>
</dbReference>